<accession>A0A2T3G6P0</accession>
<evidence type="ECO:0000313" key="2">
    <source>
        <dbReference type="EMBL" id="MCQ5060963.1"/>
    </source>
</evidence>
<proteinExistence type="predicted"/>
<dbReference type="InterPro" id="IPR010690">
    <property type="entry name" value="YqfD"/>
</dbReference>
<keyword evidence="1" id="KW-1133">Transmembrane helix</keyword>
<organism evidence="3 4">
    <name type="scientific">Faecalibacillus intestinalis</name>
    <dbReference type="NCBI Taxonomy" id="1982626"/>
    <lineage>
        <taxon>Bacteria</taxon>
        <taxon>Bacillati</taxon>
        <taxon>Bacillota</taxon>
        <taxon>Erysipelotrichia</taxon>
        <taxon>Erysipelotrichales</taxon>
        <taxon>Coprobacillaceae</taxon>
        <taxon>Faecalibacillus</taxon>
    </lineage>
</organism>
<name>A0A2T3G6P0_9FIRM</name>
<keyword evidence="1" id="KW-0812">Transmembrane</keyword>
<keyword evidence="4" id="KW-1185">Reference proteome</keyword>
<reference evidence="2" key="2">
    <citation type="submission" date="2022-06" db="EMBL/GenBank/DDBJ databases">
        <title>Isolation of gut microbiota from human fecal samples.</title>
        <authorList>
            <person name="Pamer E.G."/>
            <person name="Barat B."/>
            <person name="Waligurski E."/>
            <person name="Medina S."/>
            <person name="Paddock L."/>
            <person name="Mostad J."/>
        </authorList>
    </citation>
    <scope>NUCLEOTIDE SEQUENCE</scope>
    <source>
        <strain evidence="2">DFI.6.24</strain>
    </source>
</reference>
<dbReference type="EMBL" id="JANGBO010000002">
    <property type="protein sequence ID" value="MCQ5060963.1"/>
    <property type="molecule type" value="Genomic_DNA"/>
</dbReference>
<evidence type="ECO:0000256" key="1">
    <source>
        <dbReference type="SAM" id="Phobius"/>
    </source>
</evidence>
<gene>
    <name evidence="3" type="ORF">C7U54_00100</name>
    <name evidence="2" type="ORF">NE542_03815</name>
</gene>
<dbReference type="RefSeq" id="WP_022002965.1">
    <property type="nucleotide sequence ID" value="NZ_AP031432.1"/>
</dbReference>
<evidence type="ECO:0000313" key="4">
    <source>
        <dbReference type="Proteomes" id="UP000240974"/>
    </source>
</evidence>
<sequence length="302" mass="35758">MNLGYDYIVIETNDIVSFLKETKKHQLTLFHLHQLDALRYSFYVPIYQRYITSSMHLPIQKSIGLLHYLFLIFKFPQIIFTLAFISTLFILPHYIYDYKITGSLSIVNNQLQKDLNKQIQMMHPKLTYPQINKLYDHLKRKYQSEIDYLNVYQKGSVLHVEYTPASHNQKTVLKYQDYIAKKDGIIRQLDVKQGNVLVKVNQYVKKGDVLISHQIEDTKQQIKMIPTLGSVEAYTYQYIEASSSNVKDKDIFAYLLFKIRSQLPKDVKIDREKVLSYDIIEKKYVLKMQYVFIENIAIREDS</sequence>
<evidence type="ECO:0000313" key="3">
    <source>
        <dbReference type="EMBL" id="PST43153.1"/>
    </source>
</evidence>
<dbReference type="Proteomes" id="UP001204814">
    <property type="component" value="Unassembled WGS sequence"/>
</dbReference>
<dbReference type="EMBL" id="PYLQ01000001">
    <property type="protein sequence ID" value="PST43153.1"/>
    <property type="molecule type" value="Genomic_DNA"/>
</dbReference>
<protein>
    <submittedName>
        <fullName evidence="3">Sporulation protein YqfD</fullName>
    </submittedName>
</protein>
<comment type="caution">
    <text evidence="3">The sequence shown here is derived from an EMBL/GenBank/DDBJ whole genome shotgun (WGS) entry which is preliminary data.</text>
</comment>
<dbReference type="AlphaFoldDB" id="A0A2T3G6P0"/>
<dbReference type="Proteomes" id="UP000240974">
    <property type="component" value="Unassembled WGS sequence"/>
</dbReference>
<feature type="transmembrane region" description="Helical" evidence="1">
    <location>
        <begin position="65"/>
        <end position="91"/>
    </location>
</feature>
<dbReference type="Pfam" id="PF06898">
    <property type="entry name" value="YqfD"/>
    <property type="match status" value="1"/>
</dbReference>
<keyword evidence="1" id="KW-0472">Membrane</keyword>
<reference evidence="3 4" key="1">
    <citation type="journal article" date="2019" name="Int. J. Syst. Evol. Microbiol.">
        <title>Faecalibacillus intestinalis gen. nov., sp. nov. and Faecalibacillus faecis sp. nov., isolated from human faeces.</title>
        <authorList>
            <person name="Seo B."/>
            <person name="Jeon K."/>
            <person name="Baek I."/>
            <person name="Lee Y.M."/>
            <person name="Baek K."/>
            <person name="Ko G."/>
        </authorList>
    </citation>
    <scope>NUCLEOTIDE SEQUENCE [LARGE SCALE GENOMIC DNA]</scope>
    <source>
        <strain evidence="3 4">SNUG30099</strain>
    </source>
</reference>